<evidence type="ECO:0000313" key="2">
    <source>
        <dbReference type="Proteomes" id="UP001218638"/>
    </source>
</evidence>
<dbReference type="EMBL" id="CP119075">
    <property type="protein sequence ID" value="WED65193.1"/>
    <property type="molecule type" value="Genomic_DNA"/>
</dbReference>
<protein>
    <submittedName>
        <fullName evidence="1">PEP-CTERM sorting domain-containing protein</fullName>
    </submittedName>
</protein>
<gene>
    <name evidence="1" type="ORF">PXH66_22880</name>
</gene>
<name>A0AAF0CN89_9BACT</name>
<evidence type="ECO:0000313" key="1">
    <source>
        <dbReference type="EMBL" id="WED65193.1"/>
    </source>
</evidence>
<dbReference type="NCBIfam" id="TIGR02595">
    <property type="entry name" value="PEP_CTERM"/>
    <property type="match status" value="1"/>
</dbReference>
<organism evidence="1 2">
    <name type="scientific">Synoicihabitans lomoniglobus</name>
    <dbReference type="NCBI Taxonomy" id="2909285"/>
    <lineage>
        <taxon>Bacteria</taxon>
        <taxon>Pseudomonadati</taxon>
        <taxon>Verrucomicrobiota</taxon>
        <taxon>Opitutia</taxon>
        <taxon>Opitutales</taxon>
        <taxon>Opitutaceae</taxon>
        <taxon>Synoicihabitans</taxon>
    </lineage>
</organism>
<dbReference type="KEGG" id="slom:PXH66_22880"/>
<proteinExistence type="predicted"/>
<accession>A0AAF0CN89</accession>
<keyword evidence="2" id="KW-1185">Reference proteome</keyword>
<dbReference type="InterPro" id="IPR013424">
    <property type="entry name" value="Ice-binding_C"/>
</dbReference>
<dbReference type="RefSeq" id="WP_330929581.1">
    <property type="nucleotide sequence ID" value="NZ_CP119075.1"/>
</dbReference>
<sequence>MSAASFLPGQEFSLWATHGAAISYDSNTGVLTAITGNDSNYHWNKSSWAGRTGLKAFATTGAFNGQTVDAAFDSLTWTNVAGDSGDAYFNIMVQDAEGHRAILAPRYYGTNVNAVEASGFVTDNTQNWYSIFEAEAGWSGTGATGFGAATWDDIKDLTIANGPFAEFPDTLTGAATGQGDEIYAVSNWASWASDYGSAGAQSHGVLITFGQSTGTTPVVTQIGGIEINDTPVTFAANGNQAVVAPTAGSAAFTTLTADARTTVAVAESATLDSLTATGGVGTTRVVWADDAVVTLADAGTASVGSGAEFTGTGRIVGGLTVASGGTLSGDIAVSGTTTIASGGVFAPGFSPGAIYSSGDLLIADGGKLIFELGGLTAATGSFTDPTTGQFDQLFYGGAVTIGAGAILQLTDYNDFEVAAGETFNLLYAAGGITIDPGVVLTSVGGLTAFDFTVQVQPGLAFNGDGGSYDVLQITAVSAVPEPATAGAICGLAGVMLAGGRRRRRVLSL</sequence>
<reference evidence="1" key="1">
    <citation type="submission" date="2023-03" db="EMBL/GenBank/DDBJ databases">
        <title>Lomoglobus Profundus gen. nov., sp. nov., a novel member of the phylum Verrucomicrobia, isolated from deep-marine sediment of South China Sea.</title>
        <authorList>
            <person name="Ahmad T."/>
            <person name="Ishaq S.E."/>
            <person name="Wang F."/>
        </authorList>
    </citation>
    <scope>NUCLEOTIDE SEQUENCE</scope>
    <source>
        <strain evidence="1">LMO-M01</strain>
    </source>
</reference>
<dbReference type="AlphaFoldDB" id="A0AAF0CN89"/>
<dbReference type="Proteomes" id="UP001218638">
    <property type="component" value="Chromosome"/>
</dbReference>